<reference evidence="7" key="1">
    <citation type="journal article" date="2012" name="PLoS ONE">
        <title>Gene sets for utilization of primary and secondary nutrition supplies in the distal gut of endangered iberian lynx.</title>
        <authorList>
            <person name="Alcaide M."/>
            <person name="Messina E."/>
            <person name="Richter M."/>
            <person name="Bargiela R."/>
            <person name="Peplies J."/>
            <person name="Huws S.A."/>
            <person name="Newbold C.J."/>
            <person name="Golyshin P.N."/>
            <person name="Simon M.A."/>
            <person name="Lopez G."/>
            <person name="Yakimov M.M."/>
            <person name="Ferrer M."/>
        </authorList>
    </citation>
    <scope>NUCLEOTIDE SEQUENCE</scope>
</reference>
<accession>J9BU67</accession>
<keyword evidence="3" id="KW-0862">Zinc</keyword>
<evidence type="ECO:0000256" key="4">
    <source>
        <dbReference type="ARBA" id="ARBA00023015"/>
    </source>
</evidence>
<dbReference type="Gene3D" id="1.10.10.10">
    <property type="entry name" value="Winged helix-like DNA-binding domain superfamily/Winged helix DNA-binding domain"/>
    <property type="match status" value="1"/>
</dbReference>
<dbReference type="GO" id="GO:0000976">
    <property type="term" value="F:transcription cis-regulatory region binding"/>
    <property type="evidence" value="ECO:0007669"/>
    <property type="project" value="TreeGrafter"/>
</dbReference>
<dbReference type="SUPFAM" id="SSF46785">
    <property type="entry name" value="Winged helix' DNA-binding domain"/>
    <property type="match status" value="1"/>
</dbReference>
<dbReference type="InterPro" id="IPR036390">
    <property type="entry name" value="WH_DNA-bd_sf"/>
</dbReference>
<evidence type="ECO:0000256" key="1">
    <source>
        <dbReference type="ARBA" id="ARBA00007957"/>
    </source>
</evidence>
<dbReference type="Gene3D" id="3.30.1490.190">
    <property type="match status" value="1"/>
</dbReference>
<dbReference type="AlphaFoldDB" id="J9BU67"/>
<comment type="similarity">
    <text evidence="1">Belongs to the Fur family.</text>
</comment>
<sequence length="148" mass="16614">MMENLEHLLLEKDIKPTAIRLLVVRAMQEADCALSLTNLETRLATVDKSTIFRTLTLFLEHHIIHAVSDGSGQTKYALCPSDCHCDNKDGHNLNGLHIHFSCENCHRTFCLRGLSIPEVELPEGFVLNNANYVLMGLCPECAAKQKKR</sequence>
<dbReference type="GO" id="GO:0003700">
    <property type="term" value="F:DNA-binding transcription factor activity"/>
    <property type="evidence" value="ECO:0007669"/>
    <property type="project" value="InterPro"/>
</dbReference>
<dbReference type="EMBL" id="AMCI01008411">
    <property type="protein sequence ID" value="EJW91080.1"/>
    <property type="molecule type" value="Genomic_DNA"/>
</dbReference>
<keyword evidence="4" id="KW-0805">Transcription regulation</keyword>
<keyword evidence="6" id="KW-0804">Transcription</keyword>
<keyword evidence="5" id="KW-0238">DNA-binding</keyword>
<dbReference type="GO" id="GO:0008270">
    <property type="term" value="F:zinc ion binding"/>
    <property type="evidence" value="ECO:0007669"/>
    <property type="project" value="TreeGrafter"/>
</dbReference>
<comment type="caution">
    <text evidence="7">The sequence shown here is derived from an EMBL/GenBank/DDBJ whole genome shotgun (WGS) entry which is preliminary data.</text>
</comment>
<dbReference type="InterPro" id="IPR036388">
    <property type="entry name" value="WH-like_DNA-bd_sf"/>
</dbReference>
<keyword evidence="2" id="KW-0678">Repressor</keyword>
<gene>
    <name evidence="7" type="ORF">EVA_20814</name>
</gene>
<evidence type="ECO:0000256" key="3">
    <source>
        <dbReference type="ARBA" id="ARBA00022833"/>
    </source>
</evidence>
<evidence type="ECO:0000256" key="6">
    <source>
        <dbReference type="ARBA" id="ARBA00023163"/>
    </source>
</evidence>
<dbReference type="PANTHER" id="PTHR33202">
    <property type="entry name" value="ZINC UPTAKE REGULATION PROTEIN"/>
    <property type="match status" value="1"/>
</dbReference>
<dbReference type="GO" id="GO:1900376">
    <property type="term" value="P:regulation of secondary metabolite biosynthetic process"/>
    <property type="evidence" value="ECO:0007669"/>
    <property type="project" value="TreeGrafter"/>
</dbReference>
<organism evidence="7">
    <name type="scientific">gut metagenome</name>
    <dbReference type="NCBI Taxonomy" id="749906"/>
    <lineage>
        <taxon>unclassified sequences</taxon>
        <taxon>metagenomes</taxon>
        <taxon>organismal metagenomes</taxon>
    </lineage>
</organism>
<evidence type="ECO:0000256" key="2">
    <source>
        <dbReference type="ARBA" id="ARBA00022491"/>
    </source>
</evidence>
<dbReference type="InterPro" id="IPR043135">
    <property type="entry name" value="Fur_C"/>
</dbReference>
<evidence type="ECO:0000256" key="5">
    <source>
        <dbReference type="ARBA" id="ARBA00023125"/>
    </source>
</evidence>
<dbReference type="GO" id="GO:0045892">
    <property type="term" value="P:negative regulation of DNA-templated transcription"/>
    <property type="evidence" value="ECO:0007669"/>
    <property type="project" value="TreeGrafter"/>
</dbReference>
<dbReference type="PANTHER" id="PTHR33202:SF22">
    <property type="entry name" value="HYDROGEN PEROXIDE SENSITIVE REPRESSOR"/>
    <property type="match status" value="1"/>
</dbReference>
<proteinExistence type="inferred from homology"/>
<protein>
    <submittedName>
        <fullName evidence="7">Ferric uptake regulation protein</fullName>
    </submittedName>
</protein>
<name>J9BU67_9ZZZZ</name>
<evidence type="ECO:0000313" key="7">
    <source>
        <dbReference type="EMBL" id="EJW91080.1"/>
    </source>
</evidence>
<dbReference type="InterPro" id="IPR002481">
    <property type="entry name" value="FUR"/>
</dbReference>